<dbReference type="Proteomes" id="UP000298097">
    <property type="component" value="Unassembled WGS sequence"/>
</dbReference>
<evidence type="ECO:0000256" key="1">
    <source>
        <dbReference type="SAM" id="Phobius"/>
    </source>
</evidence>
<accession>A0A4R9GXR4</accession>
<dbReference type="InterPro" id="IPR016410">
    <property type="entry name" value="Phage_imm"/>
</dbReference>
<feature type="transmembrane region" description="Helical" evidence="1">
    <location>
        <begin position="27"/>
        <end position="49"/>
    </location>
</feature>
<gene>
    <name evidence="2" type="ORF">EHO65_17745</name>
</gene>
<keyword evidence="1" id="KW-0812">Transmembrane</keyword>
<organism evidence="2 3">
    <name type="scientific">Leptospira andrefontaineae</name>
    <dbReference type="NCBI Taxonomy" id="2484976"/>
    <lineage>
        <taxon>Bacteria</taxon>
        <taxon>Pseudomonadati</taxon>
        <taxon>Spirochaetota</taxon>
        <taxon>Spirochaetia</taxon>
        <taxon>Leptospirales</taxon>
        <taxon>Leptospiraceae</taxon>
        <taxon>Leptospira</taxon>
    </lineage>
</organism>
<protein>
    <submittedName>
        <fullName evidence="2">Superinfection immunity protein</fullName>
    </submittedName>
</protein>
<sequence length="55" mass="6315">MFLLPFIGMYFLPSIVAIVKKKNLILIPVLNLFLGWTVIGWIILLFLSVKKPKVD</sequence>
<keyword evidence="1" id="KW-1133">Transmembrane helix</keyword>
<reference evidence="2" key="1">
    <citation type="journal article" date="2019" name="PLoS Negl. Trop. Dis.">
        <title>Revisiting the worldwide diversity of Leptospira species in the environment.</title>
        <authorList>
            <person name="Vincent A.T."/>
            <person name="Schiettekatte O."/>
            <person name="Bourhy P."/>
            <person name="Veyrier F.J."/>
            <person name="Picardeau M."/>
        </authorList>
    </citation>
    <scope>NUCLEOTIDE SEQUENCE [LARGE SCALE GENOMIC DNA]</scope>
    <source>
        <strain evidence="2">201800301</strain>
    </source>
</reference>
<dbReference type="EMBL" id="RQEY01000023">
    <property type="protein sequence ID" value="TGK36717.1"/>
    <property type="molecule type" value="Genomic_DNA"/>
</dbReference>
<keyword evidence="1" id="KW-0472">Membrane</keyword>
<keyword evidence="3" id="KW-1185">Reference proteome</keyword>
<name>A0A4R9GXR4_9LEPT</name>
<dbReference type="OrthoDB" id="333381at2"/>
<evidence type="ECO:0000313" key="2">
    <source>
        <dbReference type="EMBL" id="TGK36717.1"/>
    </source>
</evidence>
<proteinExistence type="predicted"/>
<evidence type="ECO:0000313" key="3">
    <source>
        <dbReference type="Proteomes" id="UP000298097"/>
    </source>
</evidence>
<comment type="caution">
    <text evidence="2">The sequence shown here is derived from an EMBL/GenBank/DDBJ whole genome shotgun (WGS) entry which is preliminary data.</text>
</comment>
<dbReference type="AlphaFoldDB" id="A0A4R9GXR4"/>
<dbReference type="Pfam" id="PF14373">
    <property type="entry name" value="Imm_superinfect"/>
    <property type="match status" value="1"/>
</dbReference>